<reference evidence="3" key="1">
    <citation type="submission" date="2025-08" db="UniProtKB">
        <authorList>
            <consortium name="RefSeq"/>
        </authorList>
    </citation>
    <scope>IDENTIFICATION</scope>
    <source>
        <strain evidence="3">11010-0011.00</strain>
        <tissue evidence="3">Whole body</tissue>
    </source>
</reference>
<feature type="compositionally biased region" description="Polar residues" evidence="1">
    <location>
        <begin position="11"/>
        <end position="20"/>
    </location>
</feature>
<dbReference type="OrthoDB" id="7883576at2759"/>
<evidence type="ECO:0000313" key="2">
    <source>
        <dbReference type="Proteomes" id="UP000504634"/>
    </source>
</evidence>
<dbReference type="GeneID" id="115627000"/>
<protein>
    <submittedName>
        <fullName evidence="3">Uncharacterized protein LOC115627000</fullName>
    </submittedName>
</protein>
<accession>A0A6J2TS71</accession>
<proteinExistence type="predicted"/>
<dbReference type="RefSeq" id="XP_030378375.1">
    <property type="nucleotide sequence ID" value="XM_030522515.1"/>
</dbReference>
<name>A0A6J2TS71_DROLE</name>
<feature type="region of interest" description="Disordered" evidence="1">
    <location>
        <begin position="1"/>
        <end position="38"/>
    </location>
</feature>
<dbReference type="Proteomes" id="UP000504634">
    <property type="component" value="Unplaced"/>
</dbReference>
<keyword evidence="2" id="KW-1185">Reference proteome</keyword>
<sequence>MADTDLEKEQNQTLLQAIQNKSDKQNVPGDPKSNNSEGFSAFVIPQLNINKLTSAAEMSTTDQEERRRAVDAHNDMLLNEIRRRQETDRLGTAQMDLFKPTMFALSQSDGQSPQTNTLAGFTIPILRSAAGEPLEQSHFDIPLLNKLRSQNNLLGLNQVEQGVSKLKITPADEGGDSAKQNTTMQHHVIDLTSTIIAVNKDAPPRESASKMRLRLAENTEKFDIPFIACDRRRCRFSDGLLASKKRRFSSGSKEDVDQEPIDDIVEAAPSAIGRMFDIIHNYPAPRQPQLKYASTPLERQHIKMYKHKDYGSNIKRFLFDTPSPDEVVKEALKKSWCISRT</sequence>
<feature type="compositionally biased region" description="Basic and acidic residues" evidence="1">
    <location>
        <begin position="1"/>
        <end position="10"/>
    </location>
</feature>
<gene>
    <name evidence="3" type="primary">LOC115627000</name>
</gene>
<evidence type="ECO:0000313" key="3">
    <source>
        <dbReference type="RefSeq" id="XP_030378375.1"/>
    </source>
</evidence>
<evidence type="ECO:0000256" key="1">
    <source>
        <dbReference type="SAM" id="MobiDB-lite"/>
    </source>
</evidence>
<organism evidence="2 3">
    <name type="scientific">Drosophila lebanonensis</name>
    <name type="common">Fruit fly</name>
    <name type="synonym">Scaptodrosophila lebanonensis</name>
    <dbReference type="NCBI Taxonomy" id="7225"/>
    <lineage>
        <taxon>Eukaryota</taxon>
        <taxon>Metazoa</taxon>
        <taxon>Ecdysozoa</taxon>
        <taxon>Arthropoda</taxon>
        <taxon>Hexapoda</taxon>
        <taxon>Insecta</taxon>
        <taxon>Pterygota</taxon>
        <taxon>Neoptera</taxon>
        <taxon>Endopterygota</taxon>
        <taxon>Diptera</taxon>
        <taxon>Brachycera</taxon>
        <taxon>Muscomorpha</taxon>
        <taxon>Ephydroidea</taxon>
        <taxon>Drosophilidae</taxon>
        <taxon>Scaptodrosophila</taxon>
    </lineage>
</organism>
<dbReference type="AlphaFoldDB" id="A0A6J2TS71"/>